<comment type="similarity">
    <text evidence="2">Belongs to the periplasmic pilus chaperone family.</text>
</comment>
<evidence type="ECO:0000256" key="7">
    <source>
        <dbReference type="SAM" id="SignalP"/>
    </source>
</evidence>
<dbReference type="InterPro" id="IPR001829">
    <property type="entry name" value="Pili_assmbl_chaperone_bac"/>
</dbReference>
<keyword evidence="4 7" id="KW-0732">Signal</keyword>
<dbReference type="SUPFAM" id="SSF49354">
    <property type="entry name" value="PapD-like"/>
    <property type="match status" value="1"/>
</dbReference>
<dbReference type="InterPro" id="IPR013783">
    <property type="entry name" value="Ig-like_fold"/>
</dbReference>
<dbReference type="InterPro" id="IPR008962">
    <property type="entry name" value="PapD-like_sf"/>
</dbReference>
<organism evidence="9">
    <name type="scientific">Salmonella enterica subsp. enterica serovar Schwarzengrund</name>
    <dbReference type="NCBI Taxonomy" id="340190"/>
    <lineage>
        <taxon>Bacteria</taxon>
        <taxon>Pseudomonadati</taxon>
        <taxon>Pseudomonadota</taxon>
        <taxon>Gammaproteobacteria</taxon>
        <taxon>Enterobacterales</taxon>
        <taxon>Enterobacteriaceae</taxon>
        <taxon>Salmonella</taxon>
    </lineage>
</organism>
<keyword evidence="3" id="KW-1029">Fimbrium biogenesis</keyword>
<reference evidence="9" key="1">
    <citation type="submission" date="2018-07" db="EMBL/GenBank/DDBJ databases">
        <authorList>
            <consortium name="GenomeTrakr network: Whole genome sequencing for foodborne pathogen traceback"/>
        </authorList>
    </citation>
    <scope>NUCLEOTIDE SEQUENCE</scope>
    <source>
        <strain evidence="9">FSIS1700706</strain>
    </source>
</reference>
<dbReference type="PANTHER" id="PTHR30251">
    <property type="entry name" value="PILUS ASSEMBLY CHAPERONE"/>
    <property type="match status" value="1"/>
</dbReference>
<evidence type="ECO:0000259" key="8">
    <source>
        <dbReference type="Pfam" id="PF00345"/>
    </source>
</evidence>
<dbReference type="EMBL" id="AAMFGU010000031">
    <property type="protein sequence ID" value="EDG7674468.1"/>
    <property type="molecule type" value="Genomic_DNA"/>
</dbReference>
<dbReference type="GO" id="GO:0071555">
    <property type="term" value="P:cell wall organization"/>
    <property type="evidence" value="ECO:0007669"/>
    <property type="project" value="InterPro"/>
</dbReference>
<dbReference type="PRINTS" id="PR00969">
    <property type="entry name" value="CHAPERONPILI"/>
</dbReference>
<evidence type="ECO:0000256" key="6">
    <source>
        <dbReference type="ARBA" id="ARBA00023186"/>
    </source>
</evidence>
<dbReference type="AlphaFoldDB" id="A0A620S4D9"/>
<evidence type="ECO:0000256" key="3">
    <source>
        <dbReference type="ARBA" id="ARBA00022558"/>
    </source>
</evidence>
<dbReference type="InterPro" id="IPR036316">
    <property type="entry name" value="Pili_assmbl_chap_C_dom_sf"/>
</dbReference>
<gene>
    <name evidence="9" type="ORF">B9761_23300</name>
</gene>
<evidence type="ECO:0000256" key="5">
    <source>
        <dbReference type="ARBA" id="ARBA00022764"/>
    </source>
</evidence>
<dbReference type="InterPro" id="IPR016147">
    <property type="entry name" value="Pili_assmbl_chaperone_N"/>
</dbReference>
<sequence>MNIMIFITLLCFCHAAQCAIQKANTPYPETNRVIIRGTENATGSFTVTNPGERAWLVQSWVEDENGMKYNSIYPNLFRIDGFQSQVLKISTKKEQWSAEHEKMLWLYIKIIPPLDASKKNKLEIPIIYKLKVFLRPPHLETRRESFVCKRINEEAVKIMNFSSFIITLTRVTDDKERIKLKKTEILKPNDGLIITKAHNTSKFKLYSIDDQGTEVESDIICI</sequence>
<evidence type="ECO:0000313" key="9">
    <source>
        <dbReference type="EMBL" id="EDG7674468.1"/>
    </source>
</evidence>
<keyword evidence="6" id="KW-0143">Chaperone</keyword>
<dbReference type="InterPro" id="IPR050643">
    <property type="entry name" value="Periplasmic_pilus_chap"/>
</dbReference>
<proteinExistence type="inferred from homology"/>
<dbReference type="Pfam" id="PF00345">
    <property type="entry name" value="PapD_N"/>
    <property type="match status" value="1"/>
</dbReference>
<evidence type="ECO:0000256" key="2">
    <source>
        <dbReference type="ARBA" id="ARBA00007399"/>
    </source>
</evidence>
<name>A0A620S4D9_SALET</name>
<comment type="subcellular location">
    <subcellularLocation>
        <location evidence="1">Periplasm</location>
    </subcellularLocation>
</comment>
<dbReference type="SUPFAM" id="SSF49584">
    <property type="entry name" value="Periplasmic chaperone C-domain"/>
    <property type="match status" value="1"/>
</dbReference>
<dbReference type="PANTHER" id="PTHR30251:SF11">
    <property type="entry name" value="CHAPERONE PROTEIN FIMC-RELATED"/>
    <property type="match status" value="1"/>
</dbReference>
<keyword evidence="5" id="KW-0574">Periplasm</keyword>
<accession>A0A620S4D9</accession>
<dbReference type="GO" id="GO:0030288">
    <property type="term" value="C:outer membrane-bounded periplasmic space"/>
    <property type="evidence" value="ECO:0007669"/>
    <property type="project" value="InterPro"/>
</dbReference>
<protein>
    <submittedName>
        <fullName evidence="9">Fimbria/pilus periplasmic chaperone</fullName>
    </submittedName>
</protein>
<feature type="domain" description="Pili assembly chaperone N-terminal" evidence="8">
    <location>
        <begin position="29"/>
        <end position="139"/>
    </location>
</feature>
<feature type="signal peptide" evidence="7">
    <location>
        <begin position="1"/>
        <end position="18"/>
    </location>
</feature>
<dbReference type="Gene3D" id="2.60.40.10">
    <property type="entry name" value="Immunoglobulins"/>
    <property type="match status" value="1"/>
</dbReference>
<evidence type="ECO:0000256" key="1">
    <source>
        <dbReference type="ARBA" id="ARBA00004418"/>
    </source>
</evidence>
<comment type="caution">
    <text evidence="9">The sequence shown here is derived from an EMBL/GenBank/DDBJ whole genome shotgun (WGS) entry which is preliminary data.</text>
</comment>
<evidence type="ECO:0000256" key="4">
    <source>
        <dbReference type="ARBA" id="ARBA00022729"/>
    </source>
</evidence>
<feature type="chain" id="PRO_5030145964" evidence="7">
    <location>
        <begin position="19"/>
        <end position="222"/>
    </location>
</feature>